<keyword evidence="2" id="KW-0378">Hydrolase</keyword>
<dbReference type="EMBL" id="NKHU02000105">
    <property type="protein sequence ID" value="RHZ54894.1"/>
    <property type="molecule type" value="Genomic_DNA"/>
</dbReference>
<dbReference type="InterPro" id="IPR041351">
    <property type="entry name" value="Ig_GlcNase"/>
</dbReference>
<dbReference type="InterPro" id="IPR006102">
    <property type="entry name" value="Ig-like_GH2"/>
</dbReference>
<dbReference type="GO" id="GO:0000272">
    <property type="term" value="P:polysaccharide catabolic process"/>
    <property type="evidence" value="ECO:0007669"/>
    <property type="project" value="UniProtKB-KW"/>
</dbReference>
<dbReference type="SUPFAM" id="SSF51445">
    <property type="entry name" value="(Trans)glycosidases"/>
    <property type="match status" value="1"/>
</dbReference>
<feature type="domain" description="Glycoside hydrolase family 2 immunoglobulin-like beta-sandwich" evidence="6">
    <location>
        <begin position="217"/>
        <end position="330"/>
    </location>
</feature>
<dbReference type="Pfam" id="PF18368">
    <property type="entry name" value="Ig_GlcNase"/>
    <property type="match status" value="1"/>
</dbReference>
<evidence type="ECO:0000256" key="4">
    <source>
        <dbReference type="ARBA" id="ARBA00023295"/>
    </source>
</evidence>
<protein>
    <recommendedName>
        <fullName evidence="11">Exo-1,4-beta-D-glucosaminidase</fullName>
    </recommendedName>
</protein>
<dbReference type="Pfam" id="PF00703">
    <property type="entry name" value="Glyco_hydro_2"/>
    <property type="match status" value="1"/>
</dbReference>
<comment type="similarity">
    <text evidence="1">Belongs to the glycosyl hydrolase 2 family.</text>
</comment>
<name>A0A397GZK7_ASPTH</name>
<keyword evidence="3" id="KW-0119">Carbohydrate metabolism</keyword>
<dbReference type="Gene3D" id="2.60.120.260">
    <property type="entry name" value="Galactose-binding domain-like"/>
    <property type="match status" value="1"/>
</dbReference>
<comment type="caution">
    <text evidence="9">The sequence shown here is derived from an EMBL/GenBank/DDBJ whole genome shotgun (WGS) entry which is preliminary data.</text>
</comment>
<dbReference type="STRING" id="41047.A0A397GZK7"/>
<keyword evidence="5" id="KW-0624">Polysaccharide degradation</keyword>
<organism evidence="9 10">
    <name type="scientific">Aspergillus thermomutatus</name>
    <name type="common">Neosartorya pseudofischeri</name>
    <dbReference type="NCBI Taxonomy" id="41047"/>
    <lineage>
        <taxon>Eukaryota</taxon>
        <taxon>Fungi</taxon>
        <taxon>Dikarya</taxon>
        <taxon>Ascomycota</taxon>
        <taxon>Pezizomycotina</taxon>
        <taxon>Eurotiomycetes</taxon>
        <taxon>Eurotiomycetidae</taxon>
        <taxon>Eurotiales</taxon>
        <taxon>Aspergillaceae</taxon>
        <taxon>Aspergillus</taxon>
        <taxon>Aspergillus subgen. Fumigati</taxon>
    </lineage>
</organism>
<dbReference type="VEuPathDB" id="FungiDB:CDV56_106974"/>
<dbReference type="OrthoDB" id="408532at2759"/>
<keyword evidence="4" id="KW-0326">Glycosidase</keyword>
<dbReference type="InterPro" id="IPR043534">
    <property type="entry name" value="EBDG/EBM"/>
</dbReference>
<dbReference type="Gene3D" id="3.20.20.80">
    <property type="entry name" value="Glycosidases"/>
    <property type="match status" value="1"/>
</dbReference>
<evidence type="ECO:0000259" key="6">
    <source>
        <dbReference type="Pfam" id="PF00703"/>
    </source>
</evidence>
<dbReference type="InterPro" id="IPR008979">
    <property type="entry name" value="Galactose-bd-like_sf"/>
</dbReference>
<dbReference type="GeneID" id="38128948"/>
<reference evidence="9" key="1">
    <citation type="submission" date="2018-08" db="EMBL/GenBank/DDBJ databases">
        <title>Draft genome sequence of azole-resistant Aspergillus thermomutatus (Neosartorya pseudofischeri) strain HMR AF 39, isolated from a human nasal aspirate.</title>
        <authorList>
            <person name="Parent-Michaud M."/>
            <person name="Dufresne P.J."/>
            <person name="Fournier E."/>
            <person name="Martineau C."/>
            <person name="Moreira S."/>
            <person name="Perkins V."/>
            <person name="De Repentigny L."/>
            <person name="Dufresne S.F."/>
        </authorList>
    </citation>
    <scope>NUCLEOTIDE SEQUENCE [LARGE SCALE GENOMIC DNA]</scope>
    <source>
        <strain evidence="9">HMR AF 39</strain>
    </source>
</reference>
<dbReference type="GO" id="GO:0004553">
    <property type="term" value="F:hydrolase activity, hydrolyzing O-glycosyl compounds"/>
    <property type="evidence" value="ECO:0007669"/>
    <property type="project" value="InterPro"/>
</dbReference>
<evidence type="ECO:0000256" key="2">
    <source>
        <dbReference type="ARBA" id="ARBA00022801"/>
    </source>
</evidence>
<dbReference type="PANTHER" id="PTHR43536">
    <property type="entry name" value="MANNOSYLGLYCOPROTEIN ENDO-BETA-MANNOSIDASE"/>
    <property type="match status" value="1"/>
</dbReference>
<gene>
    <name evidence="9" type="ORF">CDV56_106974</name>
</gene>
<feature type="domain" description="Exo-beta-D-glucosaminidase Ig-fold" evidence="7">
    <location>
        <begin position="774"/>
        <end position="880"/>
    </location>
</feature>
<dbReference type="SUPFAM" id="SSF49785">
    <property type="entry name" value="Galactose-binding domain-like"/>
    <property type="match status" value="1"/>
</dbReference>
<dbReference type="RefSeq" id="XP_026614160.1">
    <property type="nucleotide sequence ID" value="XM_026760593.1"/>
</dbReference>
<evidence type="ECO:0000259" key="7">
    <source>
        <dbReference type="Pfam" id="PF18368"/>
    </source>
</evidence>
<evidence type="ECO:0000256" key="1">
    <source>
        <dbReference type="ARBA" id="ARBA00007401"/>
    </source>
</evidence>
<evidence type="ECO:0000313" key="9">
    <source>
        <dbReference type="EMBL" id="RHZ54894.1"/>
    </source>
</evidence>
<dbReference type="InterPro" id="IPR054593">
    <property type="entry name" value="Beta-mannosidase-like_N2"/>
</dbReference>
<dbReference type="InterPro" id="IPR017853">
    <property type="entry name" value="GH"/>
</dbReference>
<evidence type="ECO:0000256" key="5">
    <source>
        <dbReference type="ARBA" id="ARBA00023326"/>
    </source>
</evidence>
<keyword evidence="10" id="KW-1185">Reference proteome</keyword>
<evidence type="ECO:0000259" key="8">
    <source>
        <dbReference type="Pfam" id="PF22666"/>
    </source>
</evidence>
<sequence>MSSFIWLLELLELYVAIFGITVYTIGEKTGNTTKLTPWRLQSSLAVSENVAAWSLPGKDVSSWYEVGTRATVMAGLLQNGVFDESTLFYSNNMESKTVDTAMFEAPWLYRHELWIESKIRKGEHCFLRTHGITSKADIYVNGVLVAPSSVQQGSYGGHTYDITEYLRVESNALLIQAYPTNYLRDFAQGFVDWNPYPPDNGTGLWRDVMITKTGPVSISSPRVLTNFRKPDGKPVTVNVIVDITNHENETVDGTVQGSIQSDTEIFALSERFSIQPHETKTIPMNVKIENPKVWWPAQWGSQPLYTVNVNATVGKGKISDVALERRFGIRQVDSYVNSHNDTAFTVNGSPFLVLGGGYSPDLFLRFDVNRVRKIFQYMLDMGLNTVRLEGKQEHPQLYDLADEMGLMVMAGWECCDKWEGWEYNNDASGQKWTEEDYPIANASMLHEAAMMQIHPSMLAFLIGSDFWPNDRATKIYLDALHRLDWPVPIIASASKRGYPKVLGPSGMKMEGPYDWVPPNYFYGDQLGAAFGFGSEEGAGVGTPELTSLKKFLSPEDLDSLWKNPDQNQYHMSRYDSSFYNRSLYNKALFARYGSPVSLEDYLLKVQMMDYEATRAQFEAFSVRQNATHPATGVIYWMLNSAWPALHWQLFDFYLSPAGAYFGTKVGARMEHVAYDYEERAVYLINHSLEREGSRVVSVDLVDLQGNSIFNEEVTVNTTAKASKKVIPVKALDRIKDVAFLRLALKDPNTGTILSRNVYWLSAQNDILDWENSNWYYTPVTKYADYKALISMPTVTVTASLKPLAARDGLAQVQVVLNNPSAMPAFFMHLSIINKETQEEITPVLWSDNYVTVFKGESVTLTAAFSGDWSDCEVILSGVNVKRNILS</sequence>
<evidence type="ECO:0000313" key="10">
    <source>
        <dbReference type="Proteomes" id="UP000215305"/>
    </source>
</evidence>
<accession>A0A397GZK7</accession>
<evidence type="ECO:0000256" key="3">
    <source>
        <dbReference type="ARBA" id="ARBA00023277"/>
    </source>
</evidence>
<dbReference type="InterPro" id="IPR013783">
    <property type="entry name" value="Ig-like_fold"/>
</dbReference>
<evidence type="ECO:0008006" key="11">
    <source>
        <dbReference type="Google" id="ProtNLM"/>
    </source>
</evidence>
<dbReference type="InterPro" id="IPR036156">
    <property type="entry name" value="Beta-gal/glucu_dom_sf"/>
</dbReference>
<dbReference type="Gene3D" id="2.60.40.10">
    <property type="entry name" value="Immunoglobulins"/>
    <property type="match status" value="3"/>
</dbReference>
<dbReference type="Pfam" id="PF22666">
    <property type="entry name" value="Glyco_hydro_2_N2"/>
    <property type="match status" value="1"/>
</dbReference>
<dbReference type="AlphaFoldDB" id="A0A397GZK7"/>
<feature type="domain" description="Beta-mannosidase-like galactose-binding" evidence="8">
    <location>
        <begin position="53"/>
        <end position="179"/>
    </location>
</feature>
<dbReference type="UniPathway" id="UPA00280"/>
<dbReference type="SUPFAM" id="SSF49303">
    <property type="entry name" value="beta-Galactosidase/glucuronidase domain"/>
    <property type="match status" value="3"/>
</dbReference>
<dbReference type="Proteomes" id="UP000215305">
    <property type="component" value="Unassembled WGS sequence"/>
</dbReference>
<proteinExistence type="inferred from homology"/>
<dbReference type="PANTHER" id="PTHR43536:SF1">
    <property type="entry name" value="MANNOSYLGLYCOPROTEIN ENDO-BETA-MANNOSIDASE"/>
    <property type="match status" value="1"/>
</dbReference>